<evidence type="ECO:0000256" key="6">
    <source>
        <dbReference type="ARBA" id="ARBA00023136"/>
    </source>
</evidence>
<dbReference type="SUPFAM" id="SSF161098">
    <property type="entry name" value="MetI-like"/>
    <property type="match status" value="1"/>
</dbReference>
<comment type="similarity">
    <text evidence="7">Belongs to the binding-protein-dependent transport system permease family.</text>
</comment>
<evidence type="ECO:0000313" key="10">
    <source>
        <dbReference type="Proteomes" id="UP000004968"/>
    </source>
</evidence>
<feature type="domain" description="ABC transmembrane type-1" evidence="8">
    <location>
        <begin position="82"/>
        <end position="296"/>
    </location>
</feature>
<evidence type="ECO:0000256" key="1">
    <source>
        <dbReference type="ARBA" id="ARBA00004651"/>
    </source>
</evidence>
<feature type="transmembrane region" description="Helical" evidence="7">
    <location>
        <begin position="179"/>
        <end position="198"/>
    </location>
</feature>
<dbReference type="GO" id="GO:0005886">
    <property type="term" value="C:plasma membrane"/>
    <property type="evidence" value="ECO:0007669"/>
    <property type="project" value="UniProtKB-SubCell"/>
</dbReference>
<evidence type="ECO:0000259" key="8">
    <source>
        <dbReference type="PROSITE" id="PS50928"/>
    </source>
</evidence>
<dbReference type="HOGENOM" id="CLU_016047_0_1_9"/>
<feature type="transmembrane region" description="Helical" evidence="7">
    <location>
        <begin position="86"/>
        <end position="108"/>
    </location>
</feature>
<dbReference type="Pfam" id="PF00528">
    <property type="entry name" value="BPD_transp_1"/>
    <property type="match status" value="1"/>
</dbReference>
<dbReference type="PROSITE" id="PS50928">
    <property type="entry name" value="ABC_TM1"/>
    <property type="match status" value="1"/>
</dbReference>
<evidence type="ECO:0000256" key="4">
    <source>
        <dbReference type="ARBA" id="ARBA00022692"/>
    </source>
</evidence>
<dbReference type="EMBL" id="ACIO01000946">
    <property type="protein sequence ID" value="EFC94753.1"/>
    <property type="molecule type" value="Genomic_DNA"/>
</dbReference>
<dbReference type="Gene3D" id="1.10.3720.10">
    <property type="entry name" value="MetI-like"/>
    <property type="match status" value="1"/>
</dbReference>
<dbReference type="PANTHER" id="PTHR30193">
    <property type="entry name" value="ABC TRANSPORTER PERMEASE PROTEIN"/>
    <property type="match status" value="1"/>
</dbReference>
<gene>
    <name evidence="9" type="ORF">CLOSTHATH_07066</name>
</gene>
<dbReference type="Proteomes" id="UP000004968">
    <property type="component" value="Unassembled WGS sequence"/>
</dbReference>
<name>D3ATV5_9FIRM</name>
<keyword evidence="3" id="KW-1003">Cell membrane</keyword>
<feature type="transmembrane region" description="Helical" evidence="7">
    <location>
        <begin position="275"/>
        <end position="297"/>
    </location>
</feature>
<evidence type="ECO:0000256" key="7">
    <source>
        <dbReference type="RuleBase" id="RU363032"/>
    </source>
</evidence>
<keyword evidence="5 7" id="KW-1133">Transmembrane helix</keyword>
<keyword evidence="6 7" id="KW-0472">Membrane</keyword>
<feature type="transmembrane region" description="Helical" evidence="7">
    <location>
        <begin position="219"/>
        <end position="240"/>
    </location>
</feature>
<protein>
    <submittedName>
        <fullName evidence="9">ABC transporter, permease protein</fullName>
    </submittedName>
</protein>
<evidence type="ECO:0000256" key="2">
    <source>
        <dbReference type="ARBA" id="ARBA00022448"/>
    </source>
</evidence>
<accession>D3ATV5</accession>
<keyword evidence="4 7" id="KW-0812">Transmembrane</keyword>
<reference evidence="9 10" key="1">
    <citation type="submission" date="2010-01" db="EMBL/GenBank/DDBJ databases">
        <authorList>
            <person name="Weinstock G."/>
            <person name="Sodergren E."/>
            <person name="Clifton S."/>
            <person name="Fulton L."/>
            <person name="Fulton B."/>
            <person name="Courtney L."/>
            <person name="Fronick C."/>
            <person name="Harrison M."/>
            <person name="Strong C."/>
            <person name="Farmer C."/>
            <person name="Delahaunty K."/>
            <person name="Markovic C."/>
            <person name="Hall O."/>
            <person name="Minx P."/>
            <person name="Tomlinson C."/>
            <person name="Mitreva M."/>
            <person name="Nelson J."/>
            <person name="Hou S."/>
            <person name="Wollam A."/>
            <person name="Pepin K.H."/>
            <person name="Johnson M."/>
            <person name="Bhonagiri V."/>
            <person name="Nash W.E."/>
            <person name="Warren W."/>
            <person name="Chinwalla A."/>
            <person name="Mardis E.R."/>
            <person name="Wilson R.K."/>
        </authorList>
    </citation>
    <scope>NUCLEOTIDE SEQUENCE [LARGE SCALE GENOMIC DNA]</scope>
    <source>
        <strain evidence="9 10">DSM 13479</strain>
    </source>
</reference>
<dbReference type="GO" id="GO:0055085">
    <property type="term" value="P:transmembrane transport"/>
    <property type="evidence" value="ECO:0007669"/>
    <property type="project" value="InterPro"/>
</dbReference>
<dbReference type="InterPro" id="IPR000515">
    <property type="entry name" value="MetI-like"/>
</dbReference>
<dbReference type="InterPro" id="IPR035906">
    <property type="entry name" value="MetI-like_sf"/>
</dbReference>
<sequence>MTGLEADEMTSTLKEMKKYKHCYLWIAPFFILFAVFYIYPAVSGFLISLTNFDGLGTVAAADHIGFKNYEKLLRDDKFWKSLMNTVLIWLYIVPLRTFLALILAAVLNSSRLTGKRVYSVIVLLPYITAVAVAAIIFRILLTTEGGLINVLLERCLGIGPVGWLDTTALSKVSVAFMNIWRMTGYFSLVLLAGMQKIPGSVGEAASIDGAGAFTKFFKITLPLMVPEIFFVVLMSTIWIFQNVGDVMVLTQGGPMNSSTTLVYYMYQNAYEYSKMGYAAAITYVLFAFLVILSVFVVKNYYGRTEE</sequence>
<dbReference type="PANTHER" id="PTHR30193:SF37">
    <property type="entry name" value="INNER MEMBRANE ABC TRANSPORTER PERMEASE PROTEIN YCJO"/>
    <property type="match status" value="1"/>
</dbReference>
<keyword evidence="2 7" id="KW-0813">Transport</keyword>
<comment type="subcellular location">
    <subcellularLocation>
        <location evidence="1 7">Cell membrane</location>
        <topology evidence="1 7">Multi-pass membrane protein</topology>
    </subcellularLocation>
</comment>
<dbReference type="AlphaFoldDB" id="D3ATV5"/>
<feature type="transmembrane region" description="Helical" evidence="7">
    <location>
        <begin position="21"/>
        <end position="39"/>
    </location>
</feature>
<evidence type="ECO:0000256" key="5">
    <source>
        <dbReference type="ARBA" id="ARBA00022989"/>
    </source>
</evidence>
<organism evidence="9 10">
    <name type="scientific">Hungatella hathewayi DSM 13479</name>
    <dbReference type="NCBI Taxonomy" id="566550"/>
    <lineage>
        <taxon>Bacteria</taxon>
        <taxon>Bacillati</taxon>
        <taxon>Bacillota</taxon>
        <taxon>Clostridia</taxon>
        <taxon>Lachnospirales</taxon>
        <taxon>Lachnospiraceae</taxon>
        <taxon>Hungatella</taxon>
    </lineage>
</organism>
<evidence type="ECO:0000313" key="9">
    <source>
        <dbReference type="EMBL" id="EFC94753.1"/>
    </source>
</evidence>
<feature type="transmembrane region" description="Helical" evidence="7">
    <location>
        <begin position="120"/>
        <end position="141"/>
    </location>
</feature>
<evidence type="ECO:0000256" key="3">
    <source>
        <dbReference type="ARBA" id="ARBA00022475"/>
    </source>
</evidence>
<proteinExistence type="inferred from homology"/>
<dbReference type="CDD" id="cd06261">
    <property type="entry name" value="TM_PBP2"/>
    <property type="match status" value="1"/>
</dbReference>
<dbReference type="InterPro" id="IPR051393">
    <property type="entry name" value="ABC_transporter_permease"/>
</dbReference>
<comment type="caution">
    <text evidence="9">The sequence shown here is derived from an EMBL/GenBank/DDBJ whole genome shotgun (WGS) entry which is preliminary data.</text>
</comment>